<dbReference type="GO" id="GO:0016740">
    <property type="term" value="F:transferase activity"/>
    <property type="evidence" value="ECO:0007669"/>
    <property type="project" value="UniProtKB-KW"/>
</dbReference>
<name>A0A917UST7_9DEIO</name>
<dbReference type="RefSeq" id="WP_188964015.1">
    <property type="nucleotide sequence ID" value="NZ_BMOE01000011.1"/>
</dbReference>
<keyword evidence="2" id="KW-0808">Transferase</keyword>
<evidence type="ECO:0000313" key="2">
    <source>
        <dbReference type="EMBL" id="GGJ83334.1"/>
    </source>
</evidence>
<accession>A0A917UST7</accession>
<dbReference type="InterPro" id="IPR007345">
    <property type="entry name" value="Polysacch_pyruvyl_Trfase"/>
</dbReference>
<gene>
    <name evidence="2" type="ORF">GCM10008939_29030</name>
</gene>
<comment type="caution">
    <text evidence="2">The sequence shown here is derived from an EMBL/GenBank/DDBJ whole genome shotgun (WGS) entry which is preliminary data.</text>
</comment>
<evidence type="ECO:0000313" key="3">
    <source>
        <dbReference type="Proteomes" id="UP000635726"/>
    </source>
</evidence>
<dbReference type="NCBIfam" id="TIGR03609">
    <property type="entry name" value="S_layer_CsaB"/>
    <property type="match status" value="1"/>
</dbReference>
<keyword evidence="3" id="KW-1185">Reference proteome</keyword>
<sequence>MKITVSGYYGFHNTGDEAIALAISRELKSRGHAPLLLSREPDHTRRAYGCASAARMNPAALLGSLLGAQMLWSGGGGLLQDKTSARNLTYYLTLIRAAQLLRRRVVIFNQSIGPLSLEGGARVARVLTGGSVQVIVRDRGSLETLRHLGVQARLGGDPALLLAPTPGLTADRNTVVLAPRGDVQDANAGLKALTALLREKGRRVVVLSFHPGVDDTAAHALGADEVISTSDPARALDTIAAAGYVVGVRLHAVILAAAAGVPFAGVSYDPKVAGFCTDAGAQSVPTGFEAAQVCGLVMKNVSPDWAQVQEMQRRARDSFGWALDG</sequence>
<proteinExistence type="predicted"/>
<protein>
    <submittedName>
        <fullName evidence="2">Polysaccharide pyruvyl transferase CsaB</fullName>
    </submittedName>
</protein>
<dbReference type="AlphaFoldDB" id="A0A917UST7"/>
<dbReference type="PANTHER" id="PTHR36836">
    <property type="entry name" value="COLANIC ACID BIOSYNTHESIS PROTEIN WCAK"/>
    <property type="match status" value="1"/>
</dbReference>
<reference evidence="2" key="2">
    <citation type="submission" date="2020-09" db="EMBL/GenBank/DDBJ databases">
        <authorList>
            <person name="Sun Q."/>
            <person name="Ohkuma M."/>
        </authorList>
    </citation>
    <scope>NUCLEOTIDE SEQUENCE</scope>
    <source>
        <strain evidence="2">JCM 14371</strain>
    </source>
</reference>
<evidence type="ECO:0000259" key="1">
    <source>
        <dbReference type="Pfam" id="PF04230"/>
    </source>
</evidence>
<dbReference type="EMBL" id="BMOE01000011">
    <property type="protein sequence ID" value="GGJ83334.1"/>
    <property type="molecule type" value="Genomic_DNA"/>
</dbReference>
<organism evidence="2 3">
    <name type="scientific">Deinococcus aquiradiocola</name>
    <dbReference type="NCBI Taxonomy" id="393059"/>
    <lineage>
        <taxon>Bacteria</taxon>
        <taxon>Thermotogati</taxon>
        <taxon>Deinococcota</taxon>
        <taxon>Deinococci</taxon>
        <taxon>Deinococcales</taxon>
        <taxon>Deinococcaceae</taxon>
        <taxon>Deinococcus</taxon>
    </lineage>
</organism>
<reference evidence="2" key="1">
    <citation type="journal article" date="2014" name="Int. J. Syst. Evol. Microbiol.">
        <title>Complete genome sequence of Corynebacterium casei LMG S-19264T (=DSM 44701T), isolated from a smear-ripened cheese.</title>
        <authorList>
            <consortium name="US DOE Joint Genome Institute (JGI-PGF)"/>
            <person name="Walter F."/>
            <person name="Albersmeier A."/>
            <person name="Kalinowski J."/>
            <person name="Ruckert C."/>
        </authorList>
    </citation>
    <scope>NUCLEOTIDE SEQUENCE</scope>
    <source>
        <strain evidence="2">JCM 14371</strain>
    </source>
</reference>
<dbReference type="InterPro" id="IPR019896">
    <property type="entry name" value="Polysacch_pyruvyl_Trfase_CsaB"/>
</dbReference>
<feature type="domain" description="Polysaccharide pyruvyl transferase" evidence="1">
    <location>
        <begin position="13"/>
        <end position="270"/>
    </location>
</feature>
<dbReference type="Pfam" id="PF04230">
    <property type="entry name" value="PS_pyruv_trans"/>
    <property type="match status" value="1"/>
</dbReference>
<dbReference type="Proteomes" id="UP000635726">
    <property type="component" value="Unassembled WGS sequence"/>
</dbReference>
<dbReference type="PANTHER" id="PTHR36836:SF1">
    <property type="entry name" value="COLANIC ACID BIOSYNTHESIS PROTEIN WCAK"/>
    <property type="match status" value="1"/>
</dbReference>